<keyword evidence="15" id="KW-0732">Signal</keyword>
<accession>A0A8T2K2X0</accession>
<evidence type="ECO:0000256" key="15">
    <source>
        <dbReference type="SAM" id="SignalP"/>
    </source>
</evidence>
<feature type="chain" id="PRO_5035760002" description="N-acetylglucosaminyl-phosphatidylinositol de-N-acetylase" evidence="15">
    <location>
        <begin position="21"/>
        <end position="261"/>
    </location>
</feature>
<evidence type="ECO:0000256" key="9">
    <source>
        <dbReference type="ARBA" id="ARBA00022989"/>
    </source>
</evidence>
<dbReference type="OrthoDB" id="440160at2759"/>
<dbReference type="SUPFAM" id="SSF102588">
    <property type="entry name" value="LmbE-like"/>
    <property type="match status" value="1"/>
</dbReference>
<reference evidence="16" key="1">
    <citation type="thesis" date="2020" institute="ProQuest LLC" country="789 East Eisenhower Parkway, Ann Arbor, MI, USA">
        <title>Comparative Genomics and Chromosome Evolution.</title>
        <authorList>
            <person name="Mudd A.B."/>
        </authorList>
    </citation>
    <scope>NUCLEOTIDE SEQUENCE</scope>
    <source>
        <strain evidence="16">Female2</strain>
        <tissue evidence="16">Blood</tissue>
    </source>
</reference>
<evidence type="ECO:0000256" key="1">
    <source>
        <dbReference type="ARBA" id="ARBA00004389"/>
    </source>
</evidence>
<dbReference type="EMBL" id="JAACNH010000002">
    <property type="protein sequence ID" value="KAG8450413.1"/>
    <property type="molecule type" value="Genomic_DNA"/>
</dbReference>
<comment type="subcellular location">
    <subcellularLocation>
        <location evidence="1">Endoplasmic reticulum membrane</location>
        <topology evidence="1">Single-pass membrane protein</topology>
    </subcellularLocation>
</comment>
<evidence type="ECO:0000256" key="5">
    <source>
        <dbReference type="ARBA" id="ARBA00022502"/>
    </source>
</evidence>
<evidence type="ECO:0000256" key="3">
    <source>
        <dbReference type="ARBA" id="ARBA00006066"/>
    </source>
</evidence>
<evidence type="ECO:0000256" key="11">
    <source>
        <dbReference type="ARBA" id="ARBA00060114"/>
    </source>
</evidence>
<dbReference type="AlphaFoldDB" id="A0A8T2K2X0"/>
<evidence type="ECO:0000313" key="17">
    <source>
        <dbReference type="Proteomes" id="UP000812440"/>
    </source>
</evidence>
<evidence type="ECO:0000256" key="6">
    <source>
        <dbReference type="ARBA" id="ARBA00022692"/>
    </source>
</evidence>
<evidence type="ECO:0000256" key="2">
    <source>
        <dbReference type="ARBA" id="ARBA00004687"/>
    </source>
</evidence>
<evidence type="ECO:0000256" key="12">
    <source>
        <dbReference type="ARBA" id="ARBA00070167"/>
    </source>
</evidence>
<evidence type="ECO:0000256" key="10">
    <source>
        <dbReference type="ARBA" id="ARBA00023136"/>
    </source>
</evidence>
<keyword evidence="6" id="KW-0812">Transmembrane</keyword>
<evidence type="ECO:0000256" key="13">
    <source>
        <dbReference type="ARBA" id="ARBA00078401"/>
    </source>
</evidence>
<keyword evidence="5" id="KW-0337">GPI-anchor biosynthesis</keyword>
<dbReference type="GO" id="GO:0005789">
    <property type="term" value="C:endoplasmic reticulum membrane"/>
    <property type="evidence" value="ECO:0007669"/>
    <property type="project" value="UniProtKB-SubCell"/>
</dbReference>
<dbReference type="PANTHER" id="PTHR12993">
    <property type="entry name" value="N-ACETYLGLUCOSAMINYL-PHOSPHATIDYLINOSITOL DE-N-ACETYLASE-RELATED"/>
    <property type="match status" value="1"/>
</dbReference>
<dbReference type="Pfam" id="PF02585">
    <property type="entry name" value="PIG-L"/>
    <property type="match status" value="1"/>
</dbReference>
<dbReference type="EC" id="3.5.1.89" evidence="4"/>
<comment type="function">
    <text evidence="11">Catalyzes the second step of glycosylphosphatidylinositol (GPI) biosynthesis, which is the de-N-acetylation of N-acetylglucosaminyl-phosphatidylinositol.</text>
</comment>
<protein>
    <recommendedName>
        <fullName evidence="12">N-acetylglucosaminyl-phosphatidylinositol de-N-acetylase</fullName>
        <ecNumber evidence="4">3.5.1.89</ecNumber>
    </recommendedName>
    <alternativeName>
        <fullName evidence="13">Phosphatidylinositol-glycan biosynthesis class L protein</fullName>
    </alternativeName>
</protein>
<keyword evidence="9" id="KW-1133">Transmembrane helix</keyword>
<dbReference type="Gene3D" id="3.40.50.10320">
    <property type="entry name" value="LmbE-like"/>
    <property type="match status" value="1"/>
</dbReference>
<dbReference type="GO" id="GO:0006506">
    <property type="term" value="P:GPI anchor biosynthetic process"/>
    <property type="evidence" value="ECO:0007669"/>
    <property type="project" value="UniProtKB-KW"/>
</dbReference>
<sequence>MLLSVGLIVVPLLICGVCRWVTNVIRGRGSDQLHGVKASLLLIAHPDDECMFFAPTVLGLLRERMSLSVLCCSTGNYYNQGEIRKKELIESCAALGIAPSNVAVINHRDLPDDPRVRWDTRLLSAIVLNHIKEKNIDLVITFDDGGVSGHANHVSLHETIRSLHCAKKLPEGCSVLLLESVNLIRKYLSVLDLPISWLLPQDVLFVLPDRNYKQAKEAMACHQSQLLWFRHLYLLFSRYMIINSLTFLSCGNETDTKGKSR</sequence>
<dbReference type="PANTHER" id="PTHR12993:SF11">
    <property type="entry name" value="N-ACETYLGLUCOSAMINYL-PHOSPHATIDYLINOSITOL DE-N-ACETYLASE"/>
    <property type="match status" value="1"/>
</dbReference>
<comment type="pathway">
    <text evidence="2">Glycolipid biosynthesis; glycosylphosphatidylinositol-anchor biosynthesis.</text>
</comment>
<dbReference type="Proteomes" id="UP000812440">
    <property type="component" value="Chromosome 2"/>
</dbReference>
<keyword evidence="17" id="KW-1185">Reference proteome</keyword>
<dbReference type="FunFam" id="3.40.50.10320:FF:000002">
    <property type="entry name" value="Probable N-acetylglucosaminyl-phosphatidylinositol de-N-acetylase"/>
    <property type="match status" value="1"/>
</dbReference>
<dbReference type="GO" id="GO:0000225">
    <property type="term" value="F:N-acetylglucosaminylphosphatidylinositol deacetylase activity"/>
    <property type="evidence" value="ECO:0007669"/>
    <property type="project" value="UniProtKB-EC"/>
</dbReference>
<name>A0A8T2K2X0_9PIPI</name>
<proteinExistence type="inferred from homology"/>
<feature type="signal peptide" evidence="15">
    <location>
        <begin position="1"/>
        <end position="20"/>
    </location>
</feature>
<evidence type="ECO:0000256" key="7">
    <source>
        <dbReference type="ARBA" id="ARBA00022801"/>
    </source>
</evidence>
<comment type="catalytic activity">
    <reaction evidence="14">
        <text>a 6-(N-acetyl-alpha-D-glucosaminyl)-1-(1,2-diacyl-sn-glycero-3-phospho)-1D-myo-inositol + H2O = a 6-(alpha-D-glucosaminyl)-1-(1,2-diacyl-sn-glycero-3-phospho)-1D-myo-inositol + acetate</text>
        <dbReference type="Rhea" id="RHEA:11660"/>
        <dbReference type="ChEBI" id="CHEBI:15377"/>
        <dbReference type="ChEBI" id="CHEBI:30089"/>
        <dbReference type="ChEBI" id="CHEBI:57265"/>
        <dbReference type="ChEBI" id="CHEBI:57997"/>
        <dbReference type="EC" id="3.5.1.89"/>
    </reaction>
    <physiologicalReaction direction="left-to-right" evidence="14">
        <dbReference type="Rhea" id="RHEA:11661"/>
    </physiologicalReaction>
</comment>
<evidence type="ECO:0000256" key="14">
    <source>
        <dbReference type="ARBA" id="ARBA00093245"/>
    </source>
</evidence>
<evidence type="ECO:0000256" key="8">
    <source>
        <dbReference type="ARBA" id="ARBA00022824"/>
    </source>
</evidence>
<gene>
    <name evidence="16" type="ORF">GDO86_002900</name>
</gene>
<evidence type="ECO:0000313" key="16">
    <source>
        <dbReference type="EMBL" id="KAG8450413.1"/>
    </source>
</evidence>
<dbReference type="InterPro" id="IPR003737">
    <property type="entry name" value="GlcNAc_PI_deacetylase-related"/>
</dbReference>
<dbReference type="InterPro" id="IPR024078">
    <property type="entry name" value="LmbE-like_dom_sf"/>
</dbReference>
<keyword evidence="8" id="KW-0256">Endoplasmic reticulum</keyword>
<evidence type="ECO:0000256" key="4">
    <source>
        <dbReference type="ARBA" id="ARBA00012176"/>
    </source>
</evidence>
<keyword evidence="7" id="KW-0378">Hydrolase</keyword>
<comment type="similarity">
    <text evidence="3">Belongs to the PIGL family.</text>
</comment>
<keyword evidence="10" id="KW-0472">Membrane</keyword>
<comment type="caution">
    <text evidence="16">The sequence shown here is derived from an EMBL/GenBank/DDBJ whole genome shotgun (WGS) entry which is preliminary data.</text>
</comment>
<organism evidence="16 17">
    <name type="scientific">Hymenochirus boettgeri</name>
    <name type="common">Congo dwarf clawed frog</name>
    <dbReference type="NCBI Taxonomy" id="247094"/>
    <lineage>
        <taxon>Eukaryota</taxon>
        <taxon>Metazoa</taxon>
        <taxon>Chordata</taxon>
        <taxon>Craniata</taxon>
        <taxon>Vertebrata</taxon>
        <taxon>Euteleostomi</taxon>
        <taxon>Amphibia</taxon>
        <taxon>Batrachia</taxon>
        <taxon>Anura</taxon>
        <taxon>Pipoidea</taxon>
        <taxon>Pipidae</taxon>
        <taxon>Pipinae</taxon>
        <taxon>Hymenochirus</taxon>
    </lineage>
</organism>